<reference evidence="1 2" key="1">
    <citation type="submission" date="2018-02" db="EMBL/GenBank/DDBJ databases">
        <title>Genomic Encyclopedia of Archaeal and Bacterial Type Strains, Phase II (KMG-II): from individual species to whole genera.</title>
        <authorList>
            <person name="Goeker M."/>
        </authorList>
    </citation>
    <scope>NUCLEOTIDE SEQUENCE [LARGE SCALE GENOMIC DNA]</scope>
    <source>
        <strain evidence="1 2">DSM 15099</strain>
    </source>
</reference>
<accession>A0A2S6FY15</accession>
<organism evidence="1 2">
    <name type="scientific">Clostridium algidicarnis DSM 15099</name>
    <dbReference type="NCBI Taxonomy" id="1121295"/>
    <lineage>
        <taxon>Bacteria</taxon>
        <taxon>Bacillati</taxon>
        <taxon>Bacillota</taxon>
        <taxon>Clostridia</taxon>
        <taxon>Eubacteriales</taxon>
        <taxon>Clostridiaceae</taxon>
        <taxon>Clostridium</taxon>
    </lineage>
</organism>
<comment type="caution">
    <text evidence="1">The sequence shown here is derived from an EMBL/GenBank/DDBJ whole genome shotgun (WGS) entry which is preliminary data.</text>
</comment>
<dbReference type="AlphaFoldDB" id="A0A2S6FY15"/>
<dbReference type="Proteomes" id="UP000239863">
    <property type="component" value="Unassembled WGS sequence"/>
</dbReference>
<dbReference type="Pfam" id="PF13483">
    <property type="entry name" value="Lactamase_B_3"/>
    <property type="match status" value="1"/>
</dbReference>
<dbReference type="OrthoDB" id="9789133at2"/>
<name>A0A2S6FY15_9CLOT</name>
<dbReference type="STRING" id="37659.GCA_000703125_00749"/>
<dbReference type="Gene3D" id="3.60.15.10">
    <property type="entry name" value="Ribonuclease Z/Hydroxyacylglutathione hydrolase-like"/>
    <property type="match status" value="1"/>
</dbReference>
<evidence type="ECO:0000313" key="2">
    <source>
        <dbReference type="Proteomes" id="UP000239863"/>
    </source>
</evidence>
<dbReference type="InterPro" id="IPR036866">
    <property type="entry name" value="RibonucZ/Hydroxyglut_hydro"/>
</dbReference>
<dbReference type="PANTHER" id="PTHR42967">
    <property type="entry name" value="METAL DEPENDENT HYDROLASE"/>
    <property type="match status" value="1"/>
</dbReference>
<sequence length="215" mass="24102">MLIYWIGNSCFLVQTSKGTNILMSPFEGLDLNLLYDICPNIDIVTISHKVFDYSYLDPFKEKSIIIDNTKAFLFKDTKIIGYPTYNDNICGFKRGENIIYKISTEDFSLCHLGGLGHILNEGLIKEIGNINVLFVPVGGNITLNGNSACTVALSLQSNIVIPMCYKSSKCLYLSEDASRFIINMKNVSNINHISVLLDQDILSFKNQVMLIKPLK</sequence>
<proteinExistence type="predicted"/>
<dbReference type="PANTHER" id="PTHR42967:SF1">
    <property type="entry name" value="MBL FOLD METALLO-HYDROLASE"/>
    <property type="match status" value="1"/>
</dbReference>
<dbReference type="RefSeq" id="WP_104409685.1">
    <property type="nucleotide sequence ID" value="NZ_PTIS01000006.1"/>
</dbReference>
<evidence type="ECO:0000313" key="1">
    <source>
        <dbReference type="EMBL" id="PPK48494.1"/>
    </source>
</evidence>
<dbReference type="EMBL" id="PTIS01000006">
    <property type="protein sequence ID" value="PPK48494.1"/>
    <property type="molecule type" value="Genomic_DNA"/>
</dbReference>
<dbReference type="SUPFAM" id="SSF56281">
    <property type="entry name" value="Metallo-hydrolase/oxidoreductase"/>
    <property type="match status" value="1"/>
</dbReference>
<gene>
    <name evidence="1" type="ORF">BD821_10614</name>
</gene>
<protein>
    <submittedName>
        <fullName evidence="1">L-ascorbate metabolism protein UlaG (Beta-lactamase superfamily)</fullName>
    </submittedName>
</protein>